<proteinExistence type="predicted"/>
<feature type="compositionally biased region" description="Polar residues" evidence="1">
    <location>
        <begin position="71"/>
        <end position="82"/>
    </location>
</feature>
<feature type="domain" description="Helix-turn-helix" evidence="2">
    <location>
        <begin position="12"/>
        <end position="61"/>
    </location>
</feature>
<reference evidence="3 4" key="1">
    <citation type="submission" date="2018-06" db="EMBL/GenBank/DDBJ databases">
        <authorList>
            <consortium name="Pathogen Informatics"/>
            <person name="Doyle S."/>
        </authorList>
    </citation>
    <scope>NUCLEOTIDE SEQUENCE [LARGE SCALE GENOMIC DNA]</scope>
    <source>
        <strain evidence="3 4">NCTC11862</strain>
    </source>
</reference>
<keyword evidence="4" id="KW-1185">Reference proteome</keyword>
<gene>
    <name evidence="3" type="ORF">NCTC11862_01463</name>
</gene>
<feature type="region of interest" description="Disordered" evidence="1">
    <location>
        <begin position="69"/>
        <end position="94"/>
    </location>
</feature>
<evidence type="ECO:0000313" key="3">
    <source>
        <dbReference type="EMBL" id="STC69664.1"/>
    </source>
</evidence>
<dbReference type="Pfam" id="PF12728">
    <property type="entry name" value="HTH_17"/>
    <property type="match status" value="1"/>
</dbReference>
<evidence type="ECO:0000259" key="2">
    <source>
        <dbReference type="Pfam" id="PF12728"/>
    </source>
</evidence>
<dbReference type="InterPro" id="IPR041657">
    <property type="entry name" value="HTH_17"/>
</dbReference>
<dbReference type="SUPFAM" id="SSF46955">
    <property type="entry name" value="Putative DNA-binding domain"/>
    <property type="match status" value="1"/>
</dbReference>
<feature type="compositionally biased region" description="Acidic residues" evidence="1">
    <location>
        <begin position="83"/>
        <end position="94"/>
    </location>
</feature>
<dbReference type="EMBL" id="UFXQ01000001">
    <property type="protein sequence ID" value="STC69664.1"/>
    <property type="molecule type" value="Genomic_DNA"/>
</dbReference>
<evidence type="ECO:0000256" key="1">
    <source>
        <dbReference type="SAM" id="MobiDB-lite"/>
    </source>
</evidence>
<protein>
    <submittedName>
        <fullName evidence="3">ArsR DNA-binding transcription regulator</fullName>
    </submittedName>
</protein>
<dbReference type="InterPro" id="IPR009061">
    <property type="entry name" value="DNA-bd_dom_put_sf"/>
</dbReference>
<dbReference type="RefSeq" id="WP_053070962.1">
    <property type="nucleotide sequence ID" value="NZ_LDYD01000005.1"/>
</dbReference>
<evidence type="ECO:0000313" key="4">
    <source>
        <dbReference type="Proteomes" id="UP000254467"/>
    </source>
</evidence>
<dbReference type="NCBIfam" id="TIGR01764">
    <property type="entry name" value="excise"/>
    <property type="match status" value="1"/>
</dbReference>
<organism evidence="3 4">
    <name type="scientific">Corynebacterium pilosum</name>
    <dbReference type="NCBI Taxonomy" id="35756"/>
    <lineage>
        <taxon>Bacteria</taxon>
        <taxon>Bacillati</taxon>
        <taxon>Actinomycetota</taxon>
        <taxon>Actinomycetes</taxon>
        <taxon>Mycobacteriales</taxon>
        <taxon>Corynebacteriaceae</taxon>
        <taxon>Corynebacterium</taxon>
    </lineage>
</organism>
<keyword evidence="3" id="KW-0238">DNA-binding</keyword>
<dbReference type="STRING" id="35756.GCA_001044155_00934"/>
<dbReference type="GO" id="GO:0003677">
    <property type="term" value="F:DNA binding"/>
    <property type="evidence" value="ECO:0007669"/>
    <property type="project" value="UniProtKB-KW"/>
</dbReference>
<accession>A0A376CML1</accession>
<sequence>MGVDALDSDTELTPDEAAELLQVSRPHLLSFMDNGTLPFHRLGTQRRITIGDLNEFMQQQRRGKEVLANPLHSSSQPRSTVELTEDEVAELNDL</sequence>
<dbReference type="InterPro" id="IPR010093">
    <property type="entry name" value="SinI_DNA-bd"/>
</dbReference>
<name>A0A376CML1_9CORY</name>
<dbReference type="OrthoDB" id="26212at2"/>
<dbReference type="AlphaFoldDB" id="A0A376CML1"/>
<dbReference type="Proteomes" id="UP000254467">
    <property type="component" value="Unassembled WGS sequence"/>
</dbReference>